<reference evidence="4" key="1">
    <citation type="submission" date="2019-06" db="EMBL/GenBank/DDBJ databases">
        <title>Whole genome shotgun sequence of Cellulomonas cellasea NBRC 3753.</title>
        <authorList>
            <person name="Hosoyama A."/>
            <person name="Uohara A."/>
            <person name="Ohji S."/>
            <person name="Ichikawa N."/>
        </authorList>
    </citation>
    <scope>NUCLEOTIDE SEQUENCE [LARGE SCALE GENOMIC DNA]</scope>
    <source>
        <strain evidence="4">NBRC 3753</strain>
    </source>
</reference>
<keyword evidence="5" id="KW-1185">Reference proteome</keyword>
<evidence type="ECO:0008006" key="6">
    <source>
        <dbReference type="Google" id="ProtNLM"/>
    </source>
</evidence>
<keyword evidence="3" id="KW-0732">Signal</keyword>
<dbReference type="Proteomes" id="UP000317046">
    <property type="component" value="Unassembled WGS sequence"/>
</dbReference>
<name>A0A4Y3L3M2_9CELL</name>
<evidence type="ECO:0000313" key="5">
    <source>
        <dbReference type="Proteomes" id="UP000317046"/>
    </source>
</evidence>
<proteinExistence type="predicted"/>
<evidence type="ECO:0000256" key="1">
    <source>
        <dbReference type="SAM" id="MobiDB-lite"/>
    </source>
</evidence>
<feature type="transmembrane region" description="Helical" evidence="2">
    <location>
        <begin position="410"/>
        <end position="426"/>
    </location>
</feature>
<accession>A0A4Y3L3M2</accession>
<organism evidence="4 5">
    <name type="scientific">Cellulomonas cellasea</name>
    <dbReference type="NCBI Taxonomy" id="43670"/>
    <lineage>
        <taxon>Bacteria</taxon>
        <taxon>Bacillati</taxon>
        <taxon>Actinomycetota</taxon>
        <taxon>Actinomycetes</taxon>
        <taxon>Micrococcales</taxon>
        <taxon>Cellulomonadaceae</taxon>
        <taxon>Cellulomonas</taxon>
    </lineage>
</organism>
<protein>
    <recommendedName>
        <fullName evidence="6">TrbL/VirB6 plasmid conjugal transfer protein</fullName>
    </recommendedName>
</protein>
<sequence length="688" mass="71161">MRGARSTVWTRRVGALVVALGVLLGAPALAASAVASPVTAGPTVSAIKACAPAPAPNRPSAGLPGKLTPPPPGSSPGDPFSDPDVAISDVYGYSYRWVNYDNGCVPGASWGPGFVTGIGNLLLAGSAATNALVHSTLGFVVDPTWLDPLDQTITEATDAVRTGVWAPWITVALVLVAATVLAAAARAEVSNAVTSAAWALLVLVATTYVMSYPISSARAVDGLIQQTVTASAQATSTDDADDATDALTRQMDTINRNSLYSAWVEGTLGSSDSAVARDYGPDLFRASHMTWWEAETLDADATAGQALIEEKKTLWSETAAKVESADPLAYQQLTGNQGRWDAAATVAIMTAITMPFLLVAGVFVVIAYTVTRLFIPLAPALGVFGMLELGRGWVIGVVGQLGRFLIMGPLYWIGALLNLALISSVFASDVPFALQAVIALALPLMLFKLLRPRTSVPGSRLARRLGRLAVRTAATKGAVKAGVDDAITPDTKVGASSAGPVAHVPSTGDDGNSARQAAHATASSPALIGAAVDGRGTSRARPELIEWAEQPRSGQDLEFAMGGGAAARRAGAATVAVEQRVRATELDRAEAWREHPALTPGEGLDRPHGPVMRDGKTVAASHSASAGDEENLAAPAASRLVGPEDHVPVDIAEANVREEGGEHVFVLWRPDPAGRTSSADADDRGGGR</sequence>
<dbReference type="EMBL" id="BJLR01000035">
    <property type="protein sequence ID" value="GEA89720.1"/>
    <property type="molecule type" value="Genomic_DNA"/>
</dbReference>
<feature type="transmembrane region" description="Helical" evidence="2">
    <location>
        <begin position="342"/>
        <end position="368"/>
    </location>
</feature>
<feature type="signal peptide" evidence="3">
    <location>
        <begin position="1"/>
        <end position="30"/>
    </location>
</feature>
<feature type="transmembrane region" description="Helical" evidence="2">
    <location>
        <begin position="165"/>
        <end position="185"/>
    </location>
</feature>
<feature type="chain" id="PRO_5021282785" description="TrbL/VirB6 plasmid conjugal transfer protein" evidence="3">
    <location>
        <begin position="31"/>
        <end position="688"/>
    </location>
</feature>
<feature type="region of interest" description="Disordered" evidence="1">
    <location>
        <begin position="668"/>
        <end position="688"/>
    </location>
</feature>
<evidence type="ECO:0000313" key="4">
    <source>
        <dbReference type="EMBL" id="GEA89720.1"/>
    </source>
</evidence>
<feature type="transmembrane region" description="Helical" evidence="2">
    <location>
        <begin position="432"/>
        <end position="450"/>
    </location>
</feature>
<evidence type="ECO:0000256" key="3">
    <source>
        <dbReference type="SAM" id="SignalP"/>
    </source>
</evidence>
<evidence type="ECO:0000256" key="2">
    <source>
        <dbReference type="SAM" id="Phobius"/>
    </source>
</evidence>
<feature type="region of interest" description="Disordered" evidence="1">
    <location>
        <begin position="57"/>
        <end position="81"/>
    </location>
</feature>
<keyword evidence="2" id="KW-0472">Membrane</keyword>
<keyword evidence="2" id="KW-1133">Transmembrane helix</keyword>
<keyword evidence="2" id="KW-0812">Transmembrane</keyword>
<gene>
    <name evidence="4" type="ORF">CCE01nite_36690</name>
</gene>
<feature type="transmembrane region" description="Helical" evidence="2">
    <location>
        <begin position="374"/>
        <end position="398"/>
    </location>
</feature>
<comment type="caution">
    <text evidence="4">The sequence shown here is derived from an EMBL/GenBank/DDBJ whole genome shotgun (WGS) entry which is preliminary data.</text>
</comment>
<dbReference type="AlphaFoldDB" id="A0A4Y3L3M2"/>